<dbReference type="EMBL" id="JEOB01000004">
    <property type="protein sequence ID" value="EXM38518.1"/>
    <property type="molecule type" value="Genomic_DNA"/>
</dbReference>
<dbReference type="PATRIC" id="fig|1341156.4.peg.2537"/>
<gene>
    <name evidence="3" type="ORF">RASY3_14400</name>
</gene>
<dbReference type="PANTHER" id="PTHR30349">
    <property type="entry name" value="PHAGE INTEGRASE-RELATED"/>
    <property type="match status" value="1"/>
</dbReference>
<keyword evidence="1" id="KW-0233">DNA recombination</keyword>
<evidence type="ECO:0000313" key="3">
    <source>
        <dbReference type="EMBL" id="EXM38518.1"/>
    </source>
</evidence>
<evidence type="ECO:0000313" key="4">
    <source>
        <dbReference type="Proteomes" id="UP000021369"/>
    </source>
</evidence>
<comment type="caution">
    <text evidence="3">The sequence shown here is derived from an EMBL/GenBank/DDBJ whole genome shotgun (WGS) entry which is preliminary data.</text>
</comment>
<dbReference type="GO" id="GO:0003677">
    <property type="term" value="F:DNA binding"/>
    <property type="evidence" value="ECO:0007669"/>
    <property type="project" value="InterPro"/>
</dbReference>
<accession>A0A011VVE0</accession>
<keyword evidence="4" id="KW-1185">Reference proteome</keyword>
<dbReference type="PANTHER" id="PTHR30349:SF82">
    <property type="entry name" value="INTEGRASE_RECOMBINASE YOEC-RELATED"/>
    <property type="match status" value="1"/>
</dbReference>
<dbReference type="AlphaFoldDB" id="A0A011VVE0"/>
<dbReference type="PROSITE" id="PS51898">
    <property type="entry name" value="TYR_RECOMBINASE"/>
    <property type="match status" value="1"/>
</dbReference>
<organism evidence="3 4">
    <name type="scientific">Ruminococcus albus SY3</name>
    <dbReference type="NCBI Taxonomy" id="1341156"/>
    <lineage>
        <taxon>Bacteria</taxon>
        <taxon>Bacillati</taxon>
        <taxon>Bacillota</taxon>
        <taxon>Clostridia</taxon>
        <taxon>Eubacteriales</taxon>
        <taxon>Oscillospiraceae</taxon>
        <taxon>Ruminococcus</taxon>
    </lineage>
</organism>
<dbReference type="GO" id="GO:0015074">
    <property type="term" value="P:DNA integration"/>
    <property type="evidence" value="ECO:0007669"/>
    <property type="project" value="InterPro"/>
</dbReference>
<protein>
    <recommendedName>
        <fullName evidence="2">Tyr recombinase domain-containing protein</fullName>
    </recommendedName>
</protein>
<dbReference type="SUPFAM" id="SSF56349">
    <property type="entry name" value="DNA breaking-rejoining enzymes"/>
    <property type="match status" value="1"/>
</dbReference>
<dbReference type="InterPro" id="IPR013762">
    <property type="entry name" value="Integrase-like_cat_sf"/>
</dbReference>
<dbReference type="InterPro" id="IPR011010">
    <property type="entry name" value="DNA_brk_join_enz"/>
</dbReference>
<evidence type="ECO:0000259" key="2">
    <source>
        <dbReference type="PROSITE" id="PS51898"/>
    </source>
</evidence>
<sequence>MTKANIIEITRTETIGNNAIESHETIDITVQRARRSTSTVNARGIKKAQEDEPIRTLEHIQMAQEFYRTKGKTKWHRARNYMLFTLGISVGIRGGDLLSLRIGDVLNEDGTVKDYIWCIESKTRKTNQPRINDTAKKAILDYIATLNTVNFDDYLILSERKGKMDESQLYRILHKLNTELGFEEHIGAHSMRKTFGYWNLKLHPNDTEALAVIQDMMNHSSSRTTLRYCGITRENKDKYYNEIQTIFAD</sequence>
<dbReference type="Proteomes" id="UP000021369">
    <property type="component" value="Unassembled WGS sequence"/>
</dbReference>
<reference evidence="3 4" key="1">
    <citation type="submission" date="2013-06" db="EMBL/GenBank/DDBJ databases">
        <title>Rumen cellulosomics: divergent fiber-degrading strategies revealed by comparative genome-wide analysis of six Ruminococcal strains.</title>
        <authorList>
            <person name="Dassa B."/>
            <person name="Borovok I."/>
            <person name="Lamed R."/>
            <person name="Flint H."/>
            <person name="Yeoman C.J."/>
            <person name="White B."/>
            <person name="Bayer E.A."/>
        </authorList>
    </citation>
    <scope>NUCLEOTIDE SEQUENCE [LARGE SCALE GENOMIC DNA]</scope>
    <source>
        <strain evidence="3 4">SY3</strain>
    </source>
</reference>
<dbReference type="Pfam" id="PF00589">
    <property type="entry name" value="Phage_integrase"/>
    <property type="match status" value="1"/>
</dbReference>
<dbReference type="Gene3D" id="1.10.443.10">
    <property type="entry name" value="Intergrase catalytic core"/>
    <property type="match status" value="1"/>
</dbReference>
<evidence type="ECO:0000256" key="1">
    <source>
        <dbReference type="ARBA" id="ARBA00023172"/>
    </source>
</evidence>
<dbReference type="InterPro" id="IPR002104">
    <property type="entry name" value="Integrase_catalytic"/>
</dbReference>
<name>A0A011VVE0_RUMAL</name>
<dbReference type="GO" id="GO:0006310">
    <property type="term" value="P:DNA recombination"/>
    <property type="evidence" value="ECO:0007669"/>
    <property type="project" value="UniProtKB-KW"/>
</dbReference>
<dbReference type="InterPro" id="IPR050090">
    <property type="entry name" value="Tyrosine_recombinase_XerCD"/>
</dbReference>
<proteinExistence type="predicted"/>
<dbReference type="RefSeq" id="WP_037289313.1">
    <property type="nucleotide sequence ID" value="NZ_JEOB01000004.1"/>
</dbReference>
<feature type="domain" description="Tyr recombinase" evidence="2">
    <location>
        <begin position="52"/>
        <end position="241"/>
    </location>
</feature>